<dbReference type="InterPro" id="IPR058792">
    <property type="entry name" value="Beta-barrel_RND_2"/>
</dbReference>
<evidence type="ECO:0000259" key="3">
    <source>
        <dbReference type="Pfam" id="PF25971"/>
    </source>
</evidence>
<feature type="domain" description="CusB-like beta-barrel" evidence="2">
    <location>
        <begin position="264"/>
        <end position="338"/>
    </location>
</feature>
<dbReference type="PANTHER" id="PTHR30097">
    <property type="entry name" value="CATION EFFLUX SYSTEM PROTEIN CUSB"/>
    <property type="match status" value="1"/>
</dbReference>
<dbReference type="Pfam" id="PF25954">
    <property type="entry name" value="Beta-barrel_RND_2"/>
    <property type="match status" value="1"/>
</dbReference>
<reference evidence="6 7" key="1">
    <citation type="submission" date="2015-11" db="EMBL/GenBank/DDBJ databases">
        <title>Genomic analysis of 38 Legionella species identifies large and diverse effector repertoires.</title>
        <authorList>
            <person name="Burstein D."/>
            <person name="Amaro F."/>
            <person name="Zusman T."/>
            <person name="Lifshitz Z."/>
            <person name="Cohen O."/>
            <person name="Gilbert J.A."/>
            <person name="Pupko T."/>
            <person name="Shuman H.A."/>
            <person name="Segal G."/>
        </authorList>
    </citation>
    <scope>NUCLEOTIDE SEQUENCE [LARGE SCALE GENOMIC DNA]</scope>
    <source>
        <strain evidence="6 7">JA-26-G1-E2</strain>
    </source>
</reference>
<dbReference type="STRING" id="455.Ljam_1520"/>
<keyword evidence="1" id="KW-0813">Transport</keyword>
<proteinExistence type="predicted"/>
<dbReference type="OrthoDB" id="9768185at2"/>
<dbReference type="PATRIC" id="fig|455.5.peg.1605"/>
<dbReference type="InterPro" id="IPR051909">
    <property type="entry name" value="MFP_Cation_Efflux"/>
</dbReference>
<gene>
    <name evidence="6" type="primary">helB</name>
    <name evidence="6" type="ORF">Ljam_1520</name>
</gene>
<dbReference type="InterPro" id="IPR058647">
    <property type="entry name" value="BSH_CzcB-like"/>
</dbReference>
<dbReference type="RefSeq" id="WP_014842612.1">
    <property type="nucleotide sequence ID" value="NZ_CAAAJF010000005.1"/>
</dbReference>
<evidence type="ECO:0000259" key="4">
    <source>
        <dbReference type="Pfam" id="PF25973"/>
    </source>
</evidence>
<feature type="domain" description="CzcB-like C-terminal circularly permuted SH3-like" evidence="5">
    <location>
        <begin position="346"/>
        <end position="406"/>
    </location>
</feature>
<evidence type="ECO:0000259" key="2">
    <source>
        <dbReference type="Pfam" id="PF25954"/>
    </source>
</evidence>
<dbReference type="InterPro" id="IPR058646">
    <property type="entry name" value="CzcB_N"/>
</dbReference>
<dbReference type="EMBL" id="LNYG01000013">
    <property type="protein sequence ID" value="KTD07325.1"/>
    <property type="molecule type" value="Genomic_DNA"/>
</dbReference>
<dbReference type="Pfam" id="PF25971">
    <property type="entry name" value="CzcB_N"/>
    <property type="match status" value="1"/>
</dbReference>
<dbReference type="AlphaFoldDB" id="A0A0W0UI40"/>
<dbReference type="InterPro" id="IPR058649">
    <property type="entry name" value="CzcB_C"/>
</dbReference>
<evidence type="ECO:0000259" key="5">
    <source>
        <dbReference type="Pfam" id="PF25975"/>
    </source>
</evidence>
<dbReference type="GO" id="GO:0060003">
    <property type="term" value="P:copper ion export"/>
    <property type="evidence" value="ECO:0007669"/>
    <property type="project" value="TreeGrafter"/>
</dbReference>
<dbReference type="Proteomes" id="UP000054715">
    <property type="component" value="Unassembled WGS sequence"/>
</dbReference>
<dbReference type="Gene3D" id="2.40.50.100">
    <property type="match status" value="1"/>
</dbReference>
<organism evidence="6 7">
    <name type="scientific">Legionella jamestowniensis</name>
    <dbReference type="NCBI Taxonomy" id="455"/>
    <lineage>
        <taxon>Bacteria</taxon>
        <taxon>Pseudomonadati</taxon>
        <taxon>Pseudomonadota</taxon>
        <taxon>Gammaproteobacteria</taxon>
        <taxon>Legionellales</taxon>
        <taxon>Legionellaceae</taxon>
        <taxon>Legionella</taxon>
    </lineage>
</organism>
<comment type="caution">
    <text evidence="6">The sequence shown here is derived from an EMBL/GenBank/DDBJ whole genome shotgun (WGS) entry which is preliminary data.</text>
</comment>
<dbReference type="GO" id="GO:0030288">
    <property type="term" value="C:outer membrane-bounded periplasmic space"/>
    <property type="evidence" value="ECO:0007669"/>
    <property type="project" value="TreeGrafter"/>
</dbReference>
<sequence length="418" mass="46656">MKFLKLFILPIPLLILLFGLSSFSLWASGDTHAVEENNHQDTMEKGPNGGRLLKEGNIALELLIFERGMPPHFRAYLYQNGELISPDKAHLTVQLLRFNDKKEEITFIPVEHFLQSNQVIREPHSFDVTVQLELNGTRYNWRYSSYEGRVKIVSGILKAADIQIATAQSQTIKTQLKVVGKIVPNRDTLTPIYARYSGIIKSMTKNLGDEVTKGDVLVTIESNESLQNYSITAPMTGTIVQKYATNGELAQNTKPIYEVANLATVWADFTLYRKESPLVKQGMEVTVTGDEGQPKSTSTISYIAPLGIEDSQTTLARAVLSNEPRVWLPGMYVNAAITIKEKKVPVAVLLSAIQRMDKQEVVFVQQGDYFEATPVTLGEKDDQWAEVVSGLDAGQRYVSKNSFFMKAELGKEGASHEH</sequence>
<feature type="domain" description="CzcB N-terminal" evidence="3">
    <location>
        <begin position="50"/>
        <end position="141"/>
    </location>
</feature>
<feature type="domain" description="CzcB-like barrel-sandwich hybrid" evidence="4">
    <location>
        <begin position="191"/>
        <end position="261"/>
    </location>
</feature>
<dbReference type="Pfam" id="PF25975">
    <property type="entry name" value="CzcB_C"/>
    <property type="match status" value="1"/>
</dbReference>
<evidence type="ECO:0000313" key="6">
    <source>
        <dbReference type="EMBL" id="KTD07325.1"/>
    </source>
</evidence>
<name>A0A0W0UI40_9GAMM</name>
<dbReference type="GO" id="GO:0046914">
    <property type="term" value="F:transition metal ion binding"/>
    <property type="evidence" value="ECO:0007669"/>
    <property type="project" value="TreeGrafter"/>
</dbReference>
<evidence type="ECO:0000256" key="1">
    <source>
        <dbReference type="ARBA" id="ARBA00022448"/>
    </source>
</evidence>
<protein>
    <submittedName>
        <fullName evidence="6">HelB protein</fullName>
    </submittedName>
</protein>
<accession>A0A0W0UI40</accession>
<evidence type="ECO:0000313" key="7">
    <source>
        <dbReference type="Proteomes" id="UP000054715"/>
    </source>
</evidence>
<dbReference type="Pfam" id="PF25973">
    <property type="entry name" value="BSH_CzcB"/>
    <property type="match status" value="1"/>
</dbReference>
<dbReference type="GO" id="GO:0015679">
    <property type="term" value="P:plasma membrane copper ion transport"/>
    <property type="evidence" value="ECO:0007669"/>
    <property type="project" value="TreeGrafter"/>
</dbReference>
<dbReference type="PANTHER" id="PTHR30097:SF4">
    <property type="entry name" value="SLR6042 PROTEIN"/>
    <property type="match status" value="1"/>
</dbReference>
<dbReference type="SUPFAM" id="SSF111369">
    <property type="entry name" value="HlyD-like secretion proteins"/>
    <property type="match status" value="1"/>
</dbReference>
<dbReference type="Gene3D" id="2.40.420.20">
    <property type="match status" value="1"/>
</dbReference>